<dbReference type="AlphaFoldDB" id="A0A1R3IW48"/>
<comment type="caution">
    <text evidence="1">The sequence shown here is derived from an EMBL/GenBank/DDBJ whole genome shotgun (WGS) entry which is preliminary data.</text>
</comment>
<evidence type="ECO:0000313" key="2">
    <source>
        <dbReference type="Proteomes" id="UP000188268"/>
    </source>
</evidence>
<protein>
    <submittedName>
        <fullName evidence="1">Uncharacterized protein</fullName>
    </submittedName>
</protein>
<dbReference type="Proteomes" id="UP000188268">
    <property type="component" value="Unassembled WGS sequence"/>
</dbReference>
<accession>A0A1R3IW48</accession>
<keyword evidence="2" id="KW-1185">Reference proteome</keyword>
<organism evidence="1 2">
    <name type="scientific">Corchorus capsularis</name>
    <name type="common">Jute</name>
    <dbReference type="NCBI Taxonomy" id="210143"/>
    <lineage>
        <taxon>Eukaryota</taxon>
        <taxon>Viridiplantae</taxon>
        <taxon>Streptophyta</taxon>
        <taxon>Embryophyta</taxon>
        <taxon>Tracheophyta</taxon>
        <taxon>Spermatophyta</taxon>
        <taxon>Magnoliopsida</taxon>
        <taxon>eudicotyledons</taxon>
        <taxon>Gunneridae</taxon>
        <taxon>Pentapetalae</taxon>
        <taxon>rosids</taxon>
        <taxon>malvids</taxon>
        <taxon>Malvales</taxon>
        <taxon>Malvaceae</taxon>
        <taxon>Grewioideae</taxon>
        <taxon>Apeibeae</taxon>
        <taxon>Corchorus</taxon>
    </lineage>
</organism>
<evidence type="ECO:0000313" key="1">
    <source>
        <dbReference type="EMBL" id="OMO86807.1"/>
    </source>
</evidence>
<proteinExistence type="predicted"/>
<sequence>MKVGGLNRKIGGVEFGSAKSRF</sequence>
<gene>
    <name evidence="1" type="ORF">CCACVL1_09454</name>
</gene>
<name>A0A1R3IW48_COCAP</name>
<dbReference type="EMBL" id="AWWV01009389">
    <property type="protein sequence ID" value="OMO86807.1"/>
    <property type="molecule type" value="Genomic_DNA"/>
</dbReference>
<dbReference type="Gramene" id="OMO86807">
    <property type="protein sequence ID" value="OMO86807"/>
    <property type="gene ID" value="CCACVL1_09454"/>
</dbReference>
<reference evidence="1 2" key="1">
    <citation type="submission" date="2013-09" db="EMBL/GenBank/DDBJ databases">
        <title>Corchorus capsularis genome sequencing.</title>
        <authorList>
            <person name="Alam M."/>
            <person name="Haque M.S."/>
            <person name="Islam M.S."/>
            <person name="Emdad E.M."/>
            <person name="Islam M.M."/>
            <person name="Ahmed B."/>
            <person name="Halim A."/>
            <person name="Hossen Q.M.M."/>
            <person name="Hossain M.Z."/>
            <person name="Ahmed R."/>
            <person name="Khan M.M."/>
            <person name="Islam R."/>
            <person name="Rashid M.M."/>
            <person name="Khan S.A."/>
            <person name="Rahman M.S."/>
            <person name="Alam M."/>
        </authorList>
    </citation>
    <scope>NUCLEOTIDE SEQUENCE [LARGE SCALE GENOMIC DNA]</scope>
    <source>
        <strain evidence="2">cv. CVL-1</strain>
        <tissue evidence="1">Whole seedling</tissue>
    </source>
</reference>